<gene>
    <name evidence="1 3" type="primary">Bm17401</name>
    <name evidence="1" type="ORF">BM_BM17401</name>
</gene>
<dbReference type="WBParaSite" id="Bm17401.1">
    <property type="protein sequence ID" value="Bm17401.1"/>
    <property type="gene ID" value="WBGene00268544"/>
</dbReference>
<reference evidence="3" key="3">
    <citation type="submission" date="2019-12" db="UniProtKB">
        <authorList>
            <consortium name="WormBaseParasite"/>
        </authorList>
    </citation>
    <scope>IDENTIFICATION</scope>
</reference>
<dbReference type="GeneID" id="6100924"/>
<name>A0A4E9F6Z9_BRUMA</name>
<accession>A0A4E9F6Z9</accession>
<evidence type="ECO:0000313" key="1">
    <source>
        <dbReference type="EMBL" id="VIO92060.1"/>
    </source>
</evidence>
<dbReference type="AlphaFoldDB" id="A0A4E9F6Z9"/>
<dbReference type="Proteomes" id="UP000006672">
    <property type="component" value="Unassembled WGS sequence"/>
</dbReference>
<reference evidence="1" key="2">
    <citation type="submission" date="2019-04" db="EMBL/GenBank/DDBJ databases">
        <authorList>
            <person name="Howe K."/>
            <person name="Paulini M."/>
            <person name="Williams G."/>
        </authorList>
    </citation>
    <scope>NUCLEOTIDE SEQUENCE [LARGE SCALE GENOMIC DNA]</scope>
    <source>
        <strain evidence="1">FR3</strain>
    </source>
</reference>
<dbReference type="OrthoDB" id="8964776at2759"/>
<dbReference type="CTD" id="6100924"/>
<sequence>MTAFISKGCIKIVGAKHDIKIAGAKHDIKIAGAKHDIKIAGAKHDIKIAGAKQDIKIVGAKHDIKIVGAKHDIKIAGAVGKTKLQQSVDIPWINVPIHMAIRVAMAFKEFKCLRYFRIAPIKGRTEIKRVLNKCMGSPGHVESSGLESYALDYSQSLD</sequence>
<keyword evidence="2" id="KW-1185">Reference proteome</keyword>
<proteinExistence type="predicted"/>
<reference evidence="2" key="1">
    <citation type="journal article" date="2007" name="Science">
        <title>Draft genome of the filarial nematode parasite Brugia malayi.</title>
        <authorList>
            <person name="Ghedin E."/>
            <person name="Wang S."/>
            <person name="Spiro D."/>
            <person name="Caler E."/>
            <person name="Zhao Q."/>
            <person name="Crabtree J."/>
            <person name="Allen J.E."/>
            <person name="Delcher A.L."/>
            <person name="Guiliano D.B."/>
            <person name="Miranda-Saavedra D."/>
            <person name="Angiuoli S.V."/>
            <person name="Creasy T."/>
            <person name="Amedeo P."/>
            <person name="Haas B."/>
            <person name="El-Sayed N.M."/>
            <person name="Wortman J.R."/>
            <person name="Feldblyum T."/>
            <person name="Tallon L."/>
            <person name="Schatz M."/>
            <person name="Shumway M."/>
            <person name="Koo H."/>
            <person name="Salzberg S.L."/>
            <person name="Schobel S."/>
            <person name="Pertea M."/>
            <person name="Pop M."/>
            <person name="White O."/>
            <person name="Barton G.J."/>
            <person name="Carlow C.K."/>
            <person name="Crawford M.J."/>
            <person name="Daub J."/>
            <person name="Dimmic M.W."/>
            <person name="Estes C.F."/>
            <person name="Foster J.M."/>
            <person name="Ganatra M."/>
            <person name="Gregory W.F."/>
            <person name="Johnson N.M."/>
            <person name="Jin J."/>
            <person name="Komuniecki R."/>
            <person name="Korf I."/>
            <person name="Kumar S."/>
            <person name="Laney S."/>
            <person name="Li B.W."/>
            <person name="Li W."/>
            <person name="Lindblom T.H."/>
            <person name="Lustigman S."/>
            <person name="Ma D."/>
            <person name="Maina C.V."/>
            <person name="Martin D.M."/>
            <person name="McCarter J.P."/>
            <person name="McReynolds L."/>
            <person name="Mitreva M."/>
            <person name="Nutman T.B."/>
            <person name="Parkinson J."/>
            <person name="Peregrin-Alvarez J.M."/>
            <person name="Poole C."/>
            <person name="Ren Q."/>
            <person name="Saunders L."/>
            <person name="Sluder A.E."/>
            <person name="Smith K."/>
            <person name="Stanke M."/>
            <person name="Unnasch T.R."/>
            <person name="Ware J."/>
            <person name="Wei A.D."/>
            <person name="Weil G."/>
            <person name="Williams D.J."/>
            <person name="Zhang Y."/>
            <person name="Williams S.A."/>
            <person name="Fraser-Liggett C."/>
            <person name="Slatko B."/>
            <person name="Blaxter M.L."/>
            <person name="Scott A.L."/>
        </authorList>
    </citation>
    <scope>NUCLEOTIDE SEQUENCE</scope>
    <source>
        <strain evidence="2">FR3</strain>
    </source>
</reference>
<evidence type="ECO:0000313" key="3">
    <source>
        <dbReference type="WBParaSite" id="Bm17401.1"/>
    </source>
</evidence>
<organism evidence="1">
    <name type="scientific">Brugia malayi</name>
    <name type="common">Filarial nematode worm</name>
    <dbReference type="NCBI Taxonomy" id="6279"/>
    <lineage>
        <taxon>Eukaryota</taxon>
        <taxon>Metazoa</taxon>
        <taxon>Ecdysozoa</taxon>
        <taxon>Nematoda</taxon>
        <taxon>Chromadorea</taxon>
        <taxon>Rhabditida</taxon>
        <taxon>Spirurina</taxon>
        <taxon>Spiruromorpha</taxon>
        <taxon>Filarioidea</taxon>
        <taxon>Onchocercidae</taxon>
        <taxon>Brugia</taxon>
    </lineage>
</organism>
<dbReference type="EMBL" id="CAAKNF010000192">
    <property type="protein sequence ID" value="VIO92060.1"/>
    <property type="molecule type" value="Genomic_DNA"/>
</dbReference>
<dbReference type="KEGG" id="bmy:BM_BM17401"/>
<dbReference type="RefSeq" id="XP_001897470.2">
    <property type="nucleotide sequence ID" value="XM_001897435.2"/>
</dbReference>
<accession>A0A5S6PD73</accession>
<protein>
    <submittedName>
        <fullName evidence="1 3">Uncharacterized protein</fullName>
    </submittedName>
</protein>
<evidence type="ECO:0000313" key="2">
    <source>
        <dbReference type="Proteomes" id="UP000006672"/>
    </source>
</evidence>